<protein>
    <recommendedName>
        <fullName evidence="13">NAD-dependent epimerase/dehydratase domain-containing protein</fullName>
    </recommendedName>
</protein>
<evidence type="ECO:0000256" key="7">
    <source>
        <dbReference type="ARBA" id="ARBA00023027"/>
    </source>
</evidence>
<evidence type="ECO:0000256" key="12">
    <source>
        <dbReference type="ARBA" id="ARBA00037859"/>
    </source>
</evidence>
<dbReference type="GO" id="GO:0032580">
    <property type="term" value="C:Golgi cisterna membrane"/>
    <property type="evidence" value="ECO:0007669"/>
    <property type="project" value="UniProtKB-SubCell"/>
</dbReference>
<dbReference type="InterPro" id="IPR001509">
    <property type="entry name" value="Epimerase_deHydtase"/>
</dbReference>
<dbReference type="UniPathway" id="UPA00796">
    <property type="reaction ID" value="UER00771"/>
</dbReference>
<comment type="cofactor">
    <cofactor evidence="1">
        <name>NAD(+)</name>
        <dbReference type="ChEBI" id="CHEBI:57540"/>
    </cofactor>
</comment>
<evidence type="ECO:0000256" key="6">
    <source>
        <dbReference type="ARBA" id="ARBA00022989"/>
    </source>
</evidence>
<evidence type="ECO:0000256" key="5">
    <source>
        <dbReference type="ARBA" id="ARBA00022968"/>
    </source>
</evidence>
<gene>
    <name evidence="14" type="ORF">METZ01_LOCUS139978</name>
</gene>
<comment type="subcellular location">
    <subcellularLocation>
        <location evidence="2">Golgi apparatus membrane</location>
        <topology evidence="2">Single-pass type II membrane protein</topology>
    </subcellularLocation>
    <subcellularLocation>
        <location evidence="12">Golgi apparatus</location>
        <location evidence="12">Golgi stack membrane</location>
    </subcellularLocation>
</comment>
<keyword evidence="9" id="KW-0472">Membrane</keyword>
<dbReference type="GO" id="GO:0070403">
    <property type="term" value="F:NAD+ binding"/>
    <property type="evidence" value="ECO:0007669"/>
    <property type="project" value="InterPro"/>
</dbReference>
<accession>A0A381ZDC5</accession>
<evidence type="ECO:0000256" key="2">
    <source>
        <dbReference type="ARBA" id="ARBA00004323"/>
    </source>
</evidence>
<dbReference type="Pfam" id="PF01370">
    <property type="entry name" value="Epimerase"/>
    <property type="match status" value="1"/>
</dbReference>
<evidence type="ECO:0000256" key="1">
    <source>
        <dbReference type="ARBA" id="ARBA00001911"/>
    </source>
</evidence>
<dbReference type="GO" id="GO:0000139">
    <property type="term" value="C:Golgi membrane"/>
    <property type="evidence" value="ECO:0007669"/>
    <property type="project" value="UniProtKB-SubCell"/>
</dbReference>
<keyword evidence="11" id="KW-0456">Lyase</keyword>
<evidence type="ECO:0000256" key="10">
    <source>
        <dbReference type="ARBA" id="ARBA00023180"/>
    </source>
</evidence>
<evidence type="ECO:0000256" key="9">
    <source>
        <dbReference type="ARBA" id="ARBA00023136"/>
    </source>
</evidence>
<reference evidence="14" key="1">
    <citation type="submission" date="2018-05" db="EMBL/GenBank/DDBJ databases">
        <authorList>
            <person name="Lanie J.A."/>
            <person name="Ng W.-L."/>
            <person name="Kazmierczak K.M."/>
            <person name="Andrzejewski T.M."/>
            <person name="Davidsen T.M."/>
            <person name="Wayne K.J."/>
            <person name="Tettelin H."/>
            <person name="Glass J.I."/>
            <person name="Rusch D."/>
            <person name="Podicherti R."/>
            <person name="Tsui H.-C.T."/>
            <person name="Winkler M.E."/>
        </authorList>
    </citation>
    <scope>NUCLEOTIDE SEQUENCE</scope>
</reference>
<evidence type="ECO:0000256" key="11">
    <source>
        <dbReference type="ARBA" id="ARBA00023239"/>
    </source>
</evidence>
<dbReference type="AlphaFoldDB" id="A0A381ZDC5"/>
<evidence type="ECO:0000256" key="3">
    <source>
        <dbReference type="ARBA" id="ARBA00022692"/>
    </source>
</evidence>
<feature type="domain" description="NAD-dependent epimerase/dehydratase" evidence="13">
    <location>
        <begin position="3"/>
        <end position="238"/>
    </location>
</feature>
<sequence length="315" mass="33679">VRALVAGGGGFIGSHLVDLLLGRGDEVVVIDSFLTGRRSNLSNAGGRSGFRLVEHDVIEPLPDLGDFDAVLNLASPASPGDFARFPLEILSVGSTGTRHLLELAGDQGARFLQASTSEVYGDPLVHPQSENYLGNVDPVGPRSCYDEAKRFGEAMVSAHRRVHDTNTTIARIFNTYGERMTPDDGRVVTTFVAQAIRGEPLTVHGDGSQTRSFCYVSDQVTGLVALLDSDMDGPVNIGSPSEITMWDLAEMIIDLTNSTSTVVAAPLPPEREGDPARRCPDITVARTALGWEPLVSLRDGLVGMIAHFRSVELVG</sequence>
<dbReference type="SUPFAM" id="SSF51735">
    <property type="entry name" value="NAD(P)-binding Rossmann-fold domains"/>
    <property type="match status" value="1"/>
</dbReference>
<keyword evidence="5" id="KW-0735">Signal-anchor</keyword>
<dbReference type="GO" id="GO:0042732">
    <property type="term" value="P:D-xylose metabolic process"/>
    <property type="evidence" value="ECO:0007669"/>
    <property type="project" value="InterPro"/>
</dbReference>
<evidence type="ECO:0000259" key="13">
    <source>
        <dbReference type="Pfam" id="PF01370"/>
    </source>
</evidence>
<keyword evidence="7" id="KW-0520">NAD</keyword>
<keyword evidence="10" id="KW-0325">Glycoprotein</keyword>
<keyword evidence="8" id="KW-0333">Golgi apparatus</keyword>
<dbReference type="PANTHER" id="PTHR43078:SF6">
    <property type="entry name" value="UDP-GLUCURONIC ACID DECARBOXYLASE 1"/>
    <property type="match status" value="1"/>
</dbReference>
<feature type="non-terminal residue" evidence="14">
    <location>
        <position position="1"/>
    </location>
</feature>
<dbReference type="EMBL" id="UINC01020843">
    <property type="protein sequence ID" value="SVA87124.1"/>
    <property type="molecule type" value="Genomic_DNA"/>
</dbReference>
<dbReference type="InterPro" id="IPR044516">
    <property type="entry name" value="UXS-like"/>
</dbReference>
<evidence type="ECO:0000313" key="14">
    <source>
        <dbReference type="EMBL" id="SVA87124.1"/>
    </source>
</evidence>
<dbReference type="PANTHER" id="PTHR43078">
    <property type="entry name" value="UDP-GLUCURONIC ACID DECARBOXYLASE-RELATED"/>
    <property type="match status" value="1"/>
</dbReference>
<evidence type="ECO:0000256" key="4">
    <source>
        <dbReference type="ARBA" id="ARBA00022793"/>
    </source>
</evidence>
<dbReference type="InterPro" id="IPR036291">
    <property type="entry name" value="NAD(P)-bd_dom_sf"/>
</dbReference>
<evidence type="ECO:0000256" key="8">
    <source>
        <dbReference type="ARBA" id="ARBA00023034"/>
    </source>
</evidence>
<keyword evidence="3" id="KW-0812">Transmembrane</keyword>
<keyword evidence="4" id="KW-0210">Decarboxylase</keyword>
<organism evidence="14">
    <name type="scientific">marine metagenome</name>
    <dbReference type="NCBI Taxonomy" id="408172"/>
    <lineage>
        <taxon>unclassified sequences</taxon>
        <taxon>metagenomes</taxon>
        <taxon>ecological metagenomes</taxon>
    </lineage>
</organism>
<dbReference type="GO" id="GO:0048040">
    <property type="term" value="F:UDP-glucuronate decarboxylase activity"/>
    <property type="evidence" value="ECO:0007669"/>
    <property type="project" value="TreeGrafter"/>
</dbReference>
<dbReference type="Gene3D" id="3.40.50.720">
    <property type="entry name" value="NAD(P)-binding Rossmann-like Domain"/>
    <property type="match status" value="1"/>
</dbReference>
<proteinExistence type="predicted"/>
<dbReference type="GO" id="GO:0033320">
    <property type="term" value="P:UDP-D-xylose biosynthetic process"/>
    <property type="evidence" value="ECO:0007669"/>
    <property type="project" value="UniProtKB-UniPathway"/>
</dbReference>
<keyword evidence="6" id="KW-1133">Transmembrane helix</keyword>
<name>A0A381ZDC5_9ZZZZ</name>
<dbReference type="FunFam" id="3.40.50.720:FF:000065">
    <property type="entry name" value="UDP-glucuronic acid decarboxylase 1"/>
    <property type="match status" value="1"/>
</dbReference>